<reference evidence="2" key="1">
    <citation type="submission" date="2022-07" db="EMBL/GenBank/DDBJ databases">
        <title>Fungi with potential for degradation of polypropylene.</title>
        <authorList>
            <person name="Gostincar C."/>
        </authorList>
    </citation>
    <scope>NUCLEOTIDE SEQUENCE</scope>
    <source>
        <strain evidence="2">EXF-13308</strain>
    </source>
</reference>
<feature type="region of interest" description="Disordered" evidence="1">
    <location>
        <begin position="270"/>
        <end position="316"/>
    </location>
</feature>
<dbReference type="EMBL" id="JANBVO010000042">
    <property type="protein sequence ID" value="KAJ9134640.1"/>
    <property type="molecule type" value="Genomic_DNA"/>
</dbReference>
<sequence>MAAGPSTPAAPTAHIPYYQGSASASPMFSFEGKLIFLTGINNVDQWIQQTESMARATHCYAELTNKFNAFPSPGTVAYFICQARFATAWRIIHETVTGPVWAYMRVLGYSDVALGNGDGMLPPCPSDAFYFAKLAGQRMLIPGTPEQPREEKIRMAIEVRAAQPLLYPSEKHFKRGIKWLTDIVENCVRQGDEDVTAALNSAPAQASDTVAEPAGLAGNGTEVMPIELEATPGPSLDEPVIHSMLNSIPPSSISPFDEATATDEEAMLAETEGVPRGVKREHGDSGDEGVEDAQDGFEDAAAGEQESEVSIESDTL</sequence>
<feature type="compositionally biased region" description="Acidic residues" evidence="1">
    <location>
        <begin position="286"/>
        <end position="298"/>
    </location>
</feature>
<dbReference type="Proteomes" id="UP001174694">
    <property type="component" value="Unassembled WGS sequence"/>
</dbReference>
<organism evidence="2 3">
    <name type="scientific">Pleurostoma richardsiae</name>
    <dbReference type="NCBI Taxonomy" id="41990"/>
    <lineage>
        <taxon>Eukaryota</taxon>
        <taxon>Fungi</taxon>
        <taxon>Dikarya</taxon>
        <taxon>Ascomycota</taxon>
        <taxon>Pezizomycotina</taxon>
        <taxon>Sordariomycetes</taxon>
        <taxon>Sordariomycetidae</taxon>
        <taxon>Calosphaeriales</taxon>
        <taxon>Pleurostomataceae</taxon>
        <taxon>Pleurostoma</taxon>
    </lineage>
</organism>
<comment type="caution">
    <text evidence="2">The sequence shown here is derived from an EMBL/GenBank/DDBJ whole genome shotgun (WGS) entry which is preliminary data.</text>
</comment>
<evidence type="ECO:0000313" key="3">
    <source>
        <dbReference type="Proteomes" id="UP001174694"/>
    </source>
</evidence>
<protein>
    <submittedName>
        <fullName evidence="2">Uncharacterized protein</fullName>
    </submittedName>
</protein>
<dbReference type="AlphaFoldDB" id="A0AA38R5S8"/>
<feature type="compositionally biased region" description="Acidic residues" evidence="1">
    <location>
        <begin position="305"/>
        <end position="316"/>
    </location>
</feature>
<keyword evidence="3" id="KW-1185">Reference proteome</keyword>
<evidence type="ECO:0000256" key="1">
    <source>
        <dbReference type="SAM" id="MobiDB-lite"/>
    </source>
</evidence>
<proteinExistence type="predicted"/>
<name>A0AA38R5S8_9PEZI</name>
<accession>A0AA38R5S8</accession>
<gene>
    <name evidence="2" type="ORF">NKR23_g9999</name>
</gene>
<evidence type="ECO:0000313" key="2">
    <source>
        <dbReference type="EMBL" id="KAJ9134640.1"/>
    </source>
</evidence>